<evidence type="ECO:0000313" key="2">
    <source>
        <dbReference type="Proteomes" id="UP000032675"/>
    </source>
</evidence>
<protein>
    <submittedName>
        <fullName evidence="1">Uncharacterized protein</fullName>
    </submittedName>
</protein>
<comment type="caution">
    <text evidence="1">The sequence shown here is derived from an EMBL/GenBank/DDBJ whole genome shotgun (WGS) entry which is preliminary data.</text>
</comment>
<dbReference type="AlphaFoldDB" id="A0A0D6PZW4"/>
<accession>A0A0D6PZW4</accession>
<dbReference type="EMBL" id="BANI01000102">
    <property type="protein sequence ID" value="GAN96857.1"/>
    <property type="molecule type" value="Genomic_DNA"/>
</dbReference>
<reference evidence="1 2" key="1">
    <citation type="submission" date="2012-11" db="EMBL/GenBank/DDBJ databases">
        <title>Whole genome sequence of Gluconacetobacter europaeus NBRC3261.</title>
        <authorList>
            <person name="Azuma Y."/>
            <person name="Higashiura N."/>
            <person name="Hirakawa H."/>
            <person name="Matsushita K."/>
        </authorList>
    </citation>
    <scope>NUCLEOTIDE SEQUENCE [LARGE SCALE GENOMIC DNA]</scope>
    <source>
        <strain evidence="1 2">NBRC 3261</strain>
    </source>
</reference>
<name>A0A0D6PZW4_KOMEU</name>
<gene>
    <name evidence="1" type="ORF">Geu3261_0117_001</name>
</gene>
<sequence length="63" mass="6725">MAHAGWTDPWMQTVRVVFPPACPGVKPTACPDSARADMYANLSMAAIHPAATITGTMHVTVWS</sequence>
<organism evidence="1 2">
    <name type="scientific">Komagataeibacter europaeus NBRC 3261</name>
    <dbReference type="NCBI Taxonomy" id="1234669"/>
    <lineage>
        <taxon>Bacteria</taxon>
        <taxon>Pseudomonadati</taxon>
        <taxon>Pseudomonadota</taxon>
        <taxon>Alphaproteobacteria</taxon>
        <taxon>Acetobacterales</taxon>
        <taxon>Acetobacteraceae</taxon>
        <taxon>Komagataeibacter</taxon>
    </lineage>
</organism>
<proteinExistence type="predicted"/>
<evidence type="ECO:0000313" key="1">
    <source>
        <dbReference type="EMBL" id="GAN96857.1"/>
    </source>
</evidence>
<dbReference type="Proteomes" id="UP000032675">
    <property type="component" value="Unassembled WGS sequence"/>
</dbReference>